<sequence length="141" mass="15839">MRGQTECRHSAFKPRFADVNAFMNKIYQSASPVRTSDAGKASLDEKDDQPYPYVTRQRRSGSAPIPTLSQVERCLAFGGLDDDEDDFPRQCSPDSFSALTCVARASPTSDVLEMMEVKWSGHNTNKTVRKYHSAKSYLQNH</sequence>
<evidence type="ECO:0000313" key="2">
    <source>
        <dbReference type="EMBL" id="KAK3271234.1"/>
    </source>
</evidence>
<feature type="region of interest" description="Disordered" evidence="1">
    <location>
        <begin position="31"/>
        <end position="65"/>
    </location>
</feature>
<protein>
    <submittedName>
        <fullName evidence="2">Uncharacterized protein</fullName>
    </submittedName>
</protein>
<dbReference type="EMBL" id="LGRX02009923">
    <property type="protein sequence ID" value="KAK3271234.1"/>
    <property type="molecule type" value="Genomic_DNA"/>
</dbReference>
<reference evidence="2 3" key="1">
    <citation type="journal article" date="2015" name="Genome Biol. Evol.">
        <title>Comparative Genomics of a Bacterivorous Green Alga Reveals Evolutionary Causalities and Consequences of Phago-Mixotrophic Mode of Nutrition.</title>
        <authorList>
            <person name="Burns J.A."/>
            <person name="Paasch A."/>
            <person name="Narechania A."/>
            <person name="Kim E."/>
        </authorList>
    </citation>
    <scope>NUCLEOTIDE SEQUENCE [LARGE SCALE GENOMIC DNA]</scope>
    <source>
        <strain evidence="2 3">PLY_AMNH</strain>
    </source>
</reference>
<keyword evidence="3" id="KW-1185">Reference proteome</keyword>
<proteinExistence type="predicted"/>
<comment type="caution">
    <text evidence="2">The sequence shown here is derived from an EMBL/GenBank/DDBJ whole genome shotgun (WGS) entry which is preliminary data.</text>
</comment>
<dbReference type="AlphaFoldDB" id="A0AAE0L496"/>
<organism evidence="2 3">
    <name type="scientific">Cymbomonas tetramitiformis</name>
    <dbReference type="NCBI Taxonomy" id="36881"/>
    <lineage>
        <taxon>Eukaryota</taxon>
        <taxon>Viridiplantae</taxon>
        <taxon>Chlorophyta</taxon>
        <taxon>Pyramimonadophyceae</taxon>
        <taxon>Pyramimonadales</taxon>
        <taxon>Pyramimonadaceae</taxon>
        <taxon>Cymbomonas</taxon>
    </lineage>
</organism>
<evidence type="ECO:0000313" key="3">
    <source>
        <dbReference type="Proteomes" id="UP001190700"/>
    </source>
</evidence>
<accession>A0AAE0L496</accession>
<dbReference type="Proteomes" id="UP001190700">
    <property type="component" value="Unassembled WGS sequence"/>
</dbReference>
<evidence type="ECO:0000256" key="1">
    <source>
        <dbReference type="SAM" id="MobiDB-lite"/>
    </source>
</evidence>
<name>A0AAE0L496_9CHLO</name>
<gene>
    <name evidence="2" type="ORF">CYMTET_20406</name>
</gene>